<dbReference type="GO" id="GO:0016020">
    <property type="term" value="C:membrane"/>
    <property type="evidence" value="ECO:0007669"/>
    <property type="project" value="UniProtKB-SubCell"/>
</dbReference>
<dbReference type="AlphaFoldDB" id="A0AA45WX31"/>
<feature type="compositionally biased region" description="Basic residues" evidence="5">
    <location>
        <begin position="10"/>
        <end position="23"/>
    </location>
</feature>
<protein>
    <submittedName>
        <fullName evidence="10">Nodulation efficiency protein NfeD</fullName>
    </submittedName>
</protein>
<dbReference type="GO" id="GO:0004176">
    <property type="term" value="F:ATP-dependent peptidase activity"/>
    <property type="evidence" value="ECO:0007669"/>
    <property type="project" value="InterPro"/>
</dbReference>
<keyword evidence="4 6" id="KW-0472">Membrane</keyword>
<dbReference type="Pfam" id="PF01957">
    <property type="entry name" value="NfeD"/>
    <property type="match status" value="1"/>
</dbReference>
<evidence type="ECO:0000313" key="11">
    <source>
        <dbReference type="Proteomes" id="UP001158066"/>
    </source>
</evidence>
<feature type="region of interest" description="Disordered" evidence="5">
    <location>
        <begin position="1"/>
        <end position="23"/>
    </location>
</feature>
<comment type="subcellular location">
    <subcellularLocation>
        <location evidence="1">Membrane</location>
        <topology evidence="1">Multi-pass membrane protein</topology>
    </subcellularLocation>
</comment>
<dbReference type="InterPro" id="IPR012340">
    <property type="entry name" value="NA-bd_OB-fold"/>
</dbReference>
<dbReference type="EMBL" id="FXUF01000009">
    <property type="protein sequence ID" value="SMP61902.1"/>
    <property type="molecule type" value="Genomic_DNA"/>
</dbReference>
<sequence>MPLMHCLRHEQHKGKSKRNMTDRAKRRKFRQWLPLWLLALLLLFPVQAVRAQSEVPVVLTIQVDDMITAGTTAQIRRGIQEAEDRQADALVILLNTPGGLVDATLDIVSLMAESRVPVITYVSPQGAIAASAGAFILLGGDVAAMTPGSTTGAAMPVTLSPGEEGTQTADDKTVLFLAGHIRSIAESRDRPGDVAERFVTENLTLSTREALEEGVIDLTAVSLVNLLEETDGMTVTIAGETVMLNTAGAVVESIEKSLTEKMTHLISNPQITFILLLLGVYGLIIGFGNPGTFVPEVMGAIALVLALFGLGMFEINLFAMLLIFLGLGLLVAEALTPTYGVLGTGGVISLVLGILYLPVEPLVARRWLAQFRLMAIGVGAVGAVFLVVLLGGLMRLRRLPVKMGNQEFSQETGVAVTPLQPEGMIQIRGELWKAKTRNNELLPEGTRVRVLERQQLVCLVEPAEVLANDSIAKMADVAPEMDAEATATEENEVK</sequence>
<organism evidence="10 11">
    <name type="scientific">Anoxynatronum buryatiense</name>
    <dbReference type="NCBI Taxonomy" id="489973"/>
    <lineage>
        <taxon>Bacteria</taxon>
        <taxon>Bacillati</taxon>
        <taxon>Bacillota</taxon>
        <taxon>Clostridia</taxon>
        <taxon>Eubacteriales</taxon>
        <taxon>Clostridiaceae</taxon>
        <taxon>Anoxynatronum</taxon>
    </lineage>
</organism>
<feature type="domain" description="NfeD-like C-terminal" evidence="7">
    <location>
        <begin position="411"/>
        <end position="462"/>
    </location>
</feature>
<feature type="domain" description="NfeD integral membrane" evidence="8">
    <location>
        <begin position="271"/>
        <end position="389"/>
    </location>
</feature>
<evidence type="ECO:0000259" key="9">
    <source>
        <dbReference type="Pfam" id="PF25145"/>
    </source>
</evidence>
<comment type="caution">
    <text evidence="10">The sequence shown here is derived from an EMBL/GenBank/DDBJ whole genome shotgun (WGS) entry which is preliminary data.</text>
</comment>
<dbReference type="Proteomes" id="UP001158066">
    <property type="component" value="Unassembled WGS sequence"/>
</dbReference>
<proteinExistence type="predicted"/>
<evidence type="ECO:0000256" key="6">
    <source>
        <dbReference type="SAM" id="Phobius"/>
    </source>
</evidence>
<accession>A0AA45WX31</accession>
<feature type="transmembrane region" description="Helical" evidence="6">
    <location>
        <begin position="271"/>
        <end position="288"/>
    </location>
</feature>
<evidence type="ECO:0000256" key="1">
    <source>
        <dbReference type="ARBA" id="ARBA00004141"/>
    </source>
</evidence>
<dbReference type="PANTHER" id="PTHR33507">
    <property type="entry name" value="INNER MEMBRANE PROTEIN YBBJ"/>
    <property type="match status" value="1"/>
</dbReference>
<gene>
    <name evidence="10" type="ORF">SAMN06296020_109119</name>
</gene>
<dbReference type="InterPro" id="IPR002810">
    <property type="entry name" value="NfeD-like_C"/>
</dbReference>
<evidence type="ECO:0000256" key="4">
    <source>
        <dbReference type="ARBA" id="ARBA00023136"/>
    </source>
</evidence>
<dbReference type="Pfam" id="PF25145">
    <property type="entry name" value="NfeD1b_N"/>
    <property type="match status" value="1"/>
</dbReference>
<dbReference type="PANTHER" id="PTHR33507:SF4">
    <property type="entry name" value="NODULATION COMPETITIVENESS PROTEIN NFED"/>
    <property type="match status" value="1"/>
</dbReference>
<dbReference type="Gene3D" id="2.40.50.140">
    <property type="entry name" value="Nucleic acid-binding proteins"/>
    <property type="match status" value="1"/>
</dbReference>
<dbReference type="CDD" id="cd07020">
    <property type="entry name" value="Clp_protease_NfeD_1"/>
    <property type="match status" value="1"/>
</dbReference>
<keyword evidence="2 6" id="KW-0812">Transmembrane</keyword>
<evidence type="ECO:0000256" key="5">
    <source>
        <dbReference type="SAM" id="MobiDB-lite"/>
    </source>
</evidence>
<feature type="domain" description="NfeD1b N-terminal" evidence="9">
    <location>
        <begin position="58"/>
        <end position="221"/>
    </location>
</feature>
<dbReference type="Pfam" id="PF24961">
    <property type="entry name" value="NfeD_membrane"/>
    <property type="match status" value="1"/>
</dbReference>
<evidence type="ECO:0000313" key="10">
    <source>
        <dbReference type="EMBL" id="SMP61902.1"/>
    </source>
</evidence>
<dbReference type="InterPro" id="IPR056739">
    <property type="entry name" value="NfeD_membrane"/>
</dbReference>
<feature type="transmembrane region" description="Helical" evidence="6">
    <location>
        <begin position="118"/>
        <end position="138"/>
    </location>
</feature>
<dbReference type="Gene3D" id="3.90.226.10">
    <property type="entry name" value="2-enoyl-CoA Hydratase, Chain A, domain 1"/>
    <property type="match status" value="1"/>
</dbReference>
<dbReference type="PRINTS" id="PR00127">
    <property type="entry name" value="CLPPROTEASEP"/>
</dbReference>
<keyword evidence="3 6" id="KW-1133">Transmembrane helix</keyword>
<dbReference type="InterPro" id="IPR056738">
    <property type="entry name" value="NfeD1b_N"/>
</dbReference>
<dbReference type="SUPFAM" id="SSF52096">
    <property type="entry name" value="ClpP/crotonase"/>
    <property type="match status" value="1"/>
</dbReference>
<feature type="transmembrane region" description="Helical" evidence="6">
    <location>
        <begin position="371"/>
        <end position="393"/>
    </location>
</feature>
<dbReference type="SUPFAM" id="SSF141322">
    <property type="entry name" value="NfeD domain-like"/>
    <property type="match status" value="1"/>
</dbReference>
<reference evidence="10" key="1">
    <citation type="submission" date="2017-05" db="EMBL/GenBank/DDBJ databases">
        <authorList>
            <person name="Varghese N."/>
            <person name="Submissions S."/>
        </authorList>
    </citation>
    <scope>NUCLEOTIDE SEQUENCE</scope>
    <source>
        <strain evidence="10">Su22</strain>
    </source>
</reference>
<evidence type="ECO:0000256" key="2">
    <source>
        <dbReference type="ARBA" id="ARBA00022692"/>
    </source>
</evidence>
<dbReference type="GO" id="GO:0004252">
    <property type="term" value="F:serine-type endopeptidase activity"/>
    <property type="evidence" value="ECO:0007669"/>
    <property type="project" value="InterPro"/>
</dbReference>
<feature type="transmembrane region" description="Helical" evidence="6">
    <location>
        <begin position="339"/>
        <end position="359"/>
    </location>
</feature>
<dbReference type="InterPro" id="IPR052165">
    <property type="entry name" value="Membrane_assoc_protease"/>
</dbReference>
<feature type="transmembrane region" description="Helical" evidence="6">
    <location>
        <begin position="300"/>
        <end position="332"/>
    </location>
</feature>
<dbReference type="GO" id="GO:0006508">
    <property type="term" value="P:proteolysis"/>
    <property type="evidence" value="ECO:0007669"/>
    <property type="project" value="InterPro"/>
</dbReference>
<evidence type="ECO:0000259" key="7">
    <source>
        <dbReference type="Pfam" id="PF01957"/>
    </source>
</evidence>
<evidence type="ECO:0000256" key="3">
    <source>
        <dbReference type="ARBA" id="ARBA00022989"/>
    </source>
</evidence>
<dbReference type="InterPro" id="IPR029045">
    <property type="entry name" value="ClpP/crotonase-like_dom_sf"/>
</dbReference>
<evidence type="ECO:0000259" key="8">
    <source>
        <dbReference type="Pfam" id="PF24961"/>
    </source>
</evidence>
<keyword evidence="11" id="KW-1185">Reference proteome</keyword>
<dbReference type="InterPro" id="IPR001907">
    <property type="entry name" value="ClpP"/>
</dbReference>
<name>A0AA45WX31_9CLOT</name>